<reference evidence="1" key="1">
    <citation type="journal article" date="2020" name="Phytopathology">
        <title>Genome Sequence Resources of Colletotrichum truncatum, C. plurivorum, C. musicola, and C. sojae: Four Species Pathogenic to Soybean (Glycine max).</title>
        <authorList>
            <person name="Rogerio F."/>
            <person name="Boufleur T.R."/>
            <person name="Ciampi-Guillardi M."/>
            <person name="Sukno S.A."/>
            <person name="Thon M.R."/>
            <person name="Massola Junior N.S."/>
            <person name="Baroncelli R."/>
        </authorList>
    </citation>
    <scope>NUCLEOTIDE SEQUENCE</scope>
    <source>
        <strain evidence="1">LFN0074</strain>
    </source>
</reference>
<evidence type="ECO:0000313" key="1">
    <source>
        <dbReference type="EMBL" id="KAF6825139.1"/>
    </source>
</evidence>
<proteinExistence type="predicted"/>
<sequence>MITNLRGGKTRNLAIITTSQTSEAELKLSTTHRPPPVAWLIFEGLNKSPVLGGFEISQRLGPWVPRSAGLPTPAGPDKGRT</sequence>
<keyword evidence="2" id="KW-1185">Reference proteome</keyword>
<name>A0A8H6N9G9_9PEZI</name>
<protein>
    <submittedName>
        <fullName evidence="1">Uncharacterized protein</fullName>
    </submittedName>
</protein>
<dbReference type="EMBL" id="WIGM01000440">
    <property type="protein sequence ID" value="KAF6825139.1"/>
    <property type="molecule type" value="Genomic_DNA"/>
</dbReference>
<organism evidence="1 2">
    <name type="scientific">Colletotrichum musicola</name>
    <dbReference type="NCBI Taxonomy" id="2175873"/>
    <lineage>
        <taxon>Eukaryota</taxon>
        <taxon>Fungi</taxon>
        <taxon>Dikarya</taxon>
        <taxon>Ascomycota</taxon>
        <taxon>Pezizomycotina</taxon>
        <taxon>Sordariomycetes</taxon>
        <taxon>Hypocreomycetidae</taxon>
        <taxon>Glomerellales</taxon>
        <taxon>Glomerellaceae</taxon>
        <taxon>Colletotrichum</taxon>
        <taxon>Colletotrichum orchidearum species complex</taxon>
    </lineage>
</organism>
<comment type="caution">
    <text evidence="1">The sequence shown here is derived from an EMBL/GenBank/DDBJ whole genome shotgun (WGS) entry which is preliminary data.</text>
</comment>
<dbReference type="Proteomes" id="UP000639643">
    <property type="component" value="Unassembled WGS sequence"/>
</dbReference>
<gene>
    <name evidence="1" type="ORF">CMUS01_09942</name>
</gene>
<evidence type="ECO:0000313" key="2">
    <source>
        <dbReference type="Proteomes" id="UP000639643"/>
    </source>
</evidence>
<dbReference type="AlphaFoldDB" id="A0A8H6N9G9"/>
<accession>A0A8H6N9G9</accession>